<dbReference type="Pfam" id="PF25336">
    <property type="entry name" value="C2_SYDE"/>
    <property type="match status" value="1"/>
</dbReference>
<feature type="region of interest" description="Disordered" evidence="5">
    <location>
        <begin position="513"/>
        <end position="543"/>
    </location>
</feature>
<protein>
    <submittedName>
        <fullName evidence="11">Uncharacterized protein</fullName>
    </submittedName>
</protein>
<feature type="compositionally biased region" description="Low complexity" evidence="5">
    <location>
        <begin position="1374"/>
        <end position="1388"/>
    </location>
</feature>
<dbReference type="InterPro" id="IPR000504">
    <property type="entry name" value="RRM_dom"/>
</dbReference>
<dbReference type="InterPro" id="IPR036034">
    <property type="entry name" value="PDZ_sf"/>
</dbReference>
<evidence type="ECO:0000313" key="11">
    <source>
        <dbReference type="EMBL" id="KAJ6225459.1"/>
    </source>
</evidence>
<dbReference type="PANTHER" id="PTHR46150:SF3">
    <property type="entry name" value="RHO GTPASE-ACTIVATING PROTEIN 100F"/>
    <property type="match status" value="1"/>
</dbReference>
<dbReference type="Gene3D" id="2.30.42.10">
    <property type="match status" value="1"/>
</dbReference>
<dbReference type="GO" id="GO:0046578">
    <property type="term" value="P:regulation of Ras protein signal transduction"/>
    <property type="evidence" value="ECO:0007669"/>
    <property type="project" value="TreeGrafter"/>
</dbReference>
<dbReference type="SUPFAM" id="SSF54928">
    <property type="entry name" value="RNA-binding domain, RBD"/>
    <property type="match status" value="1"/>
</dbReference>
<dbReference type="SUPFAM" id="SSF49562">
    <property type="entry name" value="C2 domain (Calcium/lipid-binding domain, CaLB)"/>
    <property type="match status" value="1"/>
</dbReference>
<dbReference type="GO" id="GO:0005096">
    <property type="term" value="F:GTPase activator activity"/>
    <property type="evidence" value="ECO:0007669"/>
    <property type="project" value="UniProtKB-KW"/>
</dbReference>
<dbReference type="PROSITE" id="PS50119">
    <property type="entry name" value="ZF_BBOX"/>
    <property type="match status" value="1"/>
</dbReference>
<feature type="compositionally biased region" description="Polar residues" evidence="5">
    <location>
        <begin position="1337"/>
        <end position="1357"/>
    </location>
</feature>
<organism evidence="11 12">
    <name type="scientific">Blomia tropicalis</name>
    <name type="common">Mite</name>
    <dbReference type="NCBI Taxonomy" id="40697"/>
    <lineage>
        <taxon>Eukaryota</taxon>
        <taxon>Metazoa</taxon>
        <taxon>Ecdysozoa</taxon>
        <taxon>Arthropoda</taxon>
        <taxon>Chelicerata</taxon>
        <taxon>Arachnida</taxon>
        <taxon>Acari</taxon>
        <taxon>Acariformes</taxon>
        <taxon>Sarcoptiformes</taxon>
        <taxon>Astigmata</taxon>
        <taxon>Glycyphagoidea</taxon>
        <taxon>Echimyopodidae</taxon>
        <taxon>Blomia</taxon>
    </lineage>
</organism>
<keyword evidence="3" id="KW-0479">Metal-binding</keyword>
<evidence type="ECO:0000256" key="4">
    <source>
        <dbReference type="PROSITE-ProRule" id="PRU00176"/>
    </source>
</evidence>
<dbReference type="InterPro" id="IPR008936">
    <property type="entry name" value="Rho_GTPase_activation_prot"/>
</dbReference>
<evidence type="ECO:0000256" key="5">
    <source>
        <dbReference type="SAM" id="MobiDB-lite"/>
    </source>
</evidence>
<name>A0A9Q0RT33_BLOTA</name>
<feature type="region of interest" description="Disordered" evidence="5">
    <location>
        <begin position="1607"/>
        <end position="1631"/>
    </location>
</feature>
<dbReference type="PROSITE" id="PS50004">
    <property type="entry name" value="C2"/>
    <property type="match status" value="1"/>
</dbReference>
<dbReference type="GO" id="GO:0016477">
    <property type="term" value="P:cell migration"/>
    <property type="evidence" value="ECO:0007669"/>
    <property type="project" value="TreeGrafter"/>
</dbReference>
<dbReference type="CDD" id="cd06718">
    <property type="entry name" value="PDZ_Par6-like"/>
    <property type="match status" value="1"/>
</dbReference>
<dbReference type="InterPro" id="IPR000198">
    <property type="entry name" value="RhoGAP_dom"/>
</dbReference>
<feature type="domain" description="Rho-GAP" evidence="10">
    <location>
        <begin position="1099"/>
        <end position="1298"/>
    </location>
</feature>
<dbReference type="Pfam" id="PF00620">
    <property type="entry name" value="RhoGAP"/>
    <property type="match status" value="1"/>
</dbReference>
<reference evidence="11" key="1">
    <citation type="submission" date="2022-12" db="EMBL/GenBank/DDBJ databases">
        <title>Genome assemblies of Blomia tropicalis.</title>
        <authorList>
            <person name="Cui Y."/>
        </authorList>
    </citation>
    <scope>NUCLEOTIDE SEQUENCE</scope>
    <source>
        <tissue evidence="11">Adult mites</tissue>
    </source>
</reference>
<feature type="compositionally biased region" description="Low complexity" evidence="5">
    <location>
        <begin position="533"/>
        <end position="543"/>
    </location>
</feature>
<evidence type="ECO:0000259" key="10">
    <source>
        <dbReference type="PROSITE" id="PS50238"/>
    </source>
</evidence>
<dbReference type="InterPro" id="IPR052118">
    <property type="entry name" value="Rho-GAP_regulator"/>
</dbReference>
<keyword evidence="3" id="KW-0862">Zinc</keyword>
<proteinExistence type="predicted"/>
<feature type="compositionally biased region" description="Polar residues" evidence="5">
    <location>
        <begin position="1537"/>
        <end position="1555"/>
    </location>
</feature>
<feature type="domain" description="RRM" evidence="7">
    <location>
        <begin position="1859"/>
        <end position="1954"/>
    </location>
</feature>
<dbReference type="GO" id="GO:0097060">
    <property type="term" value="C:synaptic membrane"/>
    <property type="evidence" value="ECO:0007669"/>
    <property type="project" value="TreeGrafter"/>
</dbReference>
<feature type="domain" description="B box-type" evidence="9">
    <location>
        <begin position="2056"/>
        <end position="2102"/>
    </location>
</feature>
<dbReference type="PANTHER" id="PTHR46150">
    <property type="entry name" value="RHO GTPASE-ACTIVATING PROTEIN 100F"/>
    <property type="match status" value="1"/>
</dbReference>
<feature type="compositionally biased region" description="Polar residues" evidence="5">
    <location>
        <begin position="513"/>
        <end position="528"/>
    </location>
</feature>
<dbReference type="InterPro" id="IPR000315">
    <property type="entry name" value="Znf_B-box"/>
</dbReference>
<dbReference type="InterPro" id="IPR057459">
    <property type="entry name" value="SYDE1/2_C2"/>
</dbReference>
<dbReference type="Gene3D" id="1.10.555.10">
    <property type="entry name" value="Rho GTPase activation protein"/>
    <property type="match status" value="1"/>
</dbReference>
<feature type="domain" description="PDZ" evidence="8">
    <location>
        <begin position="239"/>
        <end position="309"/>
    </location>
</feature>
<feature type="domain" description="C2" evidence="6">
    <location>
        <begin position="917"/>
        <end position="1045"/>
    </location>
</feature>
<dbReference type="SMART" id="SM00228">
    <property type="entry name" value="PDZ"/>
    <property type="match status" value="1"/>
</dbReference>
<dbReference type="InterPro" id="IPR035979">
    <property type="entry name" value="RBD_domain_sf"/>
</dbReference>
<accession>A0A9Q0RT33</accession>
<evidence type="ECO:0000259" key="7">
    <source>
        <dbReference type="PROSITE" id="PS50102"/>
    </source>
</evidence>
<dbReference type="Gene3D" id="4.10.640.40">
    <property type="entry name" value="Cytoplasmic polyadenylation element-binding protein, ZZ domain"/>
    <property type="match status" value="1"/>
</dbReference>
<evidence type="ECO:0000259" key="9">
    <source>
        <dbReference type="PROSITE" id="PS50119"/>
    </source>
</evidence>
<dbReference type="Pfam" id="PF00595">
    <property type="entry name" value="PDZ"/>
    <property type="match status" value="1"/>
</dbReference>
<dbReference type="InterPro" id="IPR000008">
    <property type="entry name" value="C2_dom"/>
</dbReference>
<evidence type="ECO:0000256" key="2">
    <source>
        <dbReference type="ARBA" id="ARBA00022884"/>
    </source>
</evidence>
<dbReference type="GO" id="GO:0003723">
    <property type="term" value="F:RNA binding"/>
    <property type="evidence" value="ECO:0007669"/>
    <property type="project" value="UniProtKB-UniRule"/>
</dbReference>
<dbReference type="CDD" id="cd19757">
    <property type="entry name" value="Bbox1"/>
    <property type="match status" value="1"/>
</dbReference>
<dbReference type="Gene3D" id="2.60.40.150">
    <property type="entry name" value="C2 domain"/>
    <property type="match status" value="1"/>
</dbReference>
<dbReference type="InterPro" id="IPR001478">
    <property type="entry name" value="PDZ"/>
</dbReference>
<dbReference type="EMBL" id="JAPWDV010000001">
    <property type="protein sequence ID" value="KAJ6225459.1"/>
    <property type="molecule type" value="Genomic_DNA"/>
</dbReference>
<dbReference type="Pfam" id="PF16366">
    <property type="entry name" value="CEBP_ZZ"/>
    <property type="match status" value="1"/>
</dbReference>
<feature type="compositionally biased region" description="Low complexity" evidence="5">
    <location>
        <begin position="1320"/>
        <end position="1336"/>
    </location>
</feature>
<dbReference type="InterPro" id="IPR035892">
    <property type="entry name" value="C2_domain_sf"/>
</dbReference>
<sequence length="2108" mass="233441">MLCCGCKKPSHLATRTQLLDPSVSNNYLYQQHLHLHQQNQQNALAAAVAAGGGGMVVPQGGTQFLAPATTPGLVSMAGGQQRYVGNINYVMQQQHPSFHQPPPNAMQLAGNVVTGPNVQRNFLTNSSTAIFNKQPSSTLYSSMIFPQDGRQSRIVPDMVALQPESFRRVSGISSEVFRQIEAVEAEFDPSTLASQYAEMERRGEMIIRILNPASILPVWLEETCRRYGDGIRIPSWVQFVEVIKRPGQTLGLYIREGDAMFTNDGVYISRIALESPIYQSGCLRVGDEILAVNMVDVQRMSLDDVVIIMSIPRRLILTIRSRPLNATVEHMLPCGNRIYGSESYYDTVASDIYSRVDELRNKPVVVLKQQLEDEEIAAEAEAAEAEAAAEAVAAALDAATVCAEVGLLDAAEIAAASVDLAQPPLRHRSGSLDIYDLELKNRTARSARSALATNRRKLFANTADNLAELAMADAAYAYAKRRTGGGGAYAGDTSSLERPSSRLSAVTLPSSRNALMQPGKKSTPSAASSLYHGRLASRTRSSTGRLLRTSSDLFLAPDQLMDRALLQATGRRHSLSHGESDNPQLDFFLQRYNNLRQMRRRPQSLDRAYKSAMRNSFSTQTLEGFIPGMGGNDRQRSSRLGSMLNTARHARAGYDVCSDTEAYETPSSLMSRRAMTPSLLHATNYANRSSSLPRSSTGQLMMMMGGSNRTNRTAALNHRLAQLEQFYAATAAVARRHTLSNQIMGPGGIVSRPHSAMAGHYSDRDELGGDVPFDPINNRRDRLTLATKLSRVPSTSAIYETIRKSKLAQDMKQADALRLPEPDQLMAMAGANSKTSSLPRSKGYGQMNEKTKKLNQELNARFQQATKQLNESYGDKLTAKDDYELHRTSTGPITSTTSRPLMIDPSGFQQYGPELRSTAAQHQRSTENQAGYSGLLVIHLLGVRGLQVEPSVSQSPAQATERNLYCVVECDRVYKARTVAVQSQESNTMNFDWDEIFDIDMFDTKEVTFLFYTWNPSSRHKLCSKGTIHLPWISTLRTQHVHAFEMRLYETPGAMLYIKLEFHDLRTTFKRTRKDTKQQRSSSRMGVIQLQNDHPLFGIELEVVLSRENSGFGVPIILKRCTEEIEQRGLHLVGIYRLCGSAIRKKNLREHFERNAWLADVSAESVPDINVITRIHNKMENSHRSNLFQPQTVRQPQSNEDVQCSSRNNVILPPISEHFAVSCEQMKNDNDDFLSRRSEQSKSGDTECGETRSNAAKPQADSNNNIKNNFIYGNRNMINHNQQRQFISPVIKDHQTLHLGSRRRSLPLSVNRNSIYSDVGSSHHISTSSTINGSTNPLNWNHSNRNESNISSTSNGHRQVYQPEFRTIEEQQHTPPSCSSKTKTTDSPILTKGNIEDKTPVMNPNLNPISYSKSAPCNSNLFKTETDNGDSTKNQGKIDKGKYFVLSDIYWDNSTLDQAKSNSNDSTVKNVNKNPNQSLVPLQNCFLNNSVQNLFNDTEVIRREIPSSTVHETELPEFGPFCSDTSFVLAEDSNCSSGSNLSTRNSPESVSSSGSIHLASKNKDLLNHYFNHSDEGNSPPIESVNSASLQEIMNNLISKASISSSSSVSVNNSASTPEKGELSNNKDVNDNYAKEPEHKQQTYTETNAVKDSFAQVPMSMQNGSVPTAPPATTANNSFLPTFQNALVNAAAAAAAMQQSNPHQFGQIFGINYFNSLAAQPAIMNANAHLPGHHTVPHAANPASIPQAFPFQFLASMNQAALAAAAAAVSANTSTTGHTSTNSTINSNNTAQTLAMLAATQGGNVGEFDPRFIMEQIGKDDFEVKAKDHREAASRVNECESIYSITRFDFKPPTDAIYSPKVFLGGVPWDMNNDDMMEVFRPFGAESIQRPGKEVRLSRASQGLDKAGYLYLIFDSDSSVNRLIDSCKLELSENGHKYFYNLTSKRSKKEKRVQVIPWNTADSCCVLNPIAKADQSRTVFLGALHGMMNAQSIAQALSLIFGPVEYVSLDTDKFKYPMGSGQAMFATKDAYLKAVSAGFVRVKSDRFEKTIQIDQFLDDRNCFRCCYEKGPVFCKACSKYYCKNCWNICHFDEVLKKHPILMKTRLNSK</sequence>
<gene>
    <name evidence="11" type="ORF">RDWZM_004004</name>
</gene>
<feature type="region of interest" description="Disordered" evidence="5">
    <location>
        <begin position="1320"/>
        <end position="1402"/>
    </location>
</feature>
<feature type="region of interest" description="Disordered" evidence="5">
    <location>
        <begin position="1537"/>
        <end position="1556"/>
    </location>
</feature>
<dbReference type="GO" id="GO:0007165">
    <property type="term" value="P:signal transduction"/>
    <property type="evidence" value="ECO:0007669"/>
    <property type="project" value="InterPro"/>
</dbReference>
<dbReference type="Proteomes" id="UP001142055">
    <property type="component" value="Chromosome 1"/>
</dbReference>
<dbReference type="SUPFAM" id="SSF48350">
    <property type="entry name" value="GTPase activation domain, GAP"/>
    <property type="match status" value="1"/>
</dbReference>
<dbReference type="CDD" id="cd00030">
    <property type="entry name" value="C2"/>
    <property type="match status" value="1"/>
</dbReference>
<evidence type="ECO:0000313" key="12">
    <source>
        <dbReference type="Proteomes" id="UP001142055"/>
    </source>
</evidence>
<evidence type="ECO:0000256" key="3">
    <source>
        <dbReference type="PROSITE-ProRule" id="PRU00024"/>
    </source>
</evidence>
<keyword evidence="12" id="KW-1185">Reference proteome</keyword>
<feature type="region of interest" description="Disordered" evidence="5">
    <location>
        <begin position="1234"/>
        <end position="1267"/>
    </location>
</feature>
<evidence type="ECO:0000259" key="6">
    <source>
        <dbReference type="PROSITE" id="PS50004"/>
    </source>
</evidence>
<keyword evidence="2 4" id="KW-0694">RNA-binding</keyword>
<dbReference type="InterPro" id="IPR038446">
    <property type="entry name" value="CEBP_ZZ_sf"/>
</dbReference>
<dbReference type="InterPro" id="IPR032296">
    <property type="entry name" value="CEBP_ZZ"/>
</dbReference>
<dbReference type="PROSITE" id="PS50102">
    <property type="entry name" value="RRM"/>
    <property type="match status" value="1"/>
</dbReference>
<dbReference type="GO" id="GO:0008270">
    <property type="term" value="F:zinc ion binding"/>
    <property type="evidence" value="ECO:0007669"/>
    <property type="project" value="UniProtKB-KW"/>
</dbReference>
<evidence type="ECO:0000256" key="1">
    <source>
        <dbReference type="ARBA" id="ARBA00022468"/>
    </source>
</evidence>
<dbReference type="GO" id="GO:0030030">
    <property type="term" value="P:cell projection organization"/>
    <property type="evidence" value="ECO:0007669"/>
    <property type="project" value="TreeGrafter"/>
</dbReference>
<feature type="compositionally biased region" description="Basic and acidic residues" evidence="5">
    <location>
        <begin position="1234"/>
        <end position="1245"/>
    </location>
</feature>
<dbReference type="Gene3D" id="3.30.70.330">
    <property type="match status" value="2"/>
</dbReference>
<dbReference type="Pfam" id="PF16367">
    <property type="entry name" value="RRM_7"/>
    <property type="match status" value="1"/>
</dbReference>
<evidence type="ECO:0000259" key="8">
    <source>
        <dbReference type="PROSITE" id="PS50106"/>
    </source>
</evidence>
<dbReference type="PROSITE" id="PS50238">
    <property type="entry name" value="RHOGAP"/>
    <property type="match status" value="1"/>
</dbReference>
<keyword evidence="1" id="KW-0343">GTPase activation</keyword>
<dbReference type="PROSITE" id="PS50106">
    <property type="entry name" value="PDZ"/>
    <property type="match status" value="1"/>
</dbReference>
<dbReference type="InterPro" id="IPR012677">
    <property type="entry name" value="Nucleotide-bd_a/b_plait_sf"/>
</dbReference>
<comment type="caution">
    <text evidence="11">The sequence shown here is derived from an EMBL/GenBank/DDBJ whole genome shotgun (WGS) entry which is preliminary data.</text>
</comment>
<keyword evidence="3" id="KW-0863">Zinc-finger</keyword>
<feature type="compositionally biased region" description="Polar residues" evidence="5">
    <location>
        <begin position="1251"/>
        <end position="1262"/>
    </location>
</feature>
<dbReference type="SUPFAM" id="SSF50156">
    <property type="entry name" value="PDZ domain-like"/>
    <property type="match status" value="1"/>
</dbReference>